<dbReference type="InterPro" id="IPR014755">
    <property type="entry name" value="Cu-Rt/internalin_Ig-like"/>
</dbReference>
<dbReference type="EMBL" id="BKAJ01000166">
    <property type="protein sequence ID" value="GEP60478.1"/>
    <property type="molecule type" value="Genomic_DNA"/>
</dbReference>
<feature type="signal peptide" evidence="3">
    <location>
        <begin position="1"/>
        <end position="24"/>
    </location>
</feature>
<evidence type="ECO:0000313" key="6">
    <source>
        <dbReference type="Proteomes" id="UP000321058"/>
    </source>
</evidence>
<proteinExistence type="predicted"/>
<evidence type="ECO:0000256" key="2">
    <source>
        <dbReference type="ARBA" id="ARBA00023008"/>
    </source>
</evidence>
<dbReference type="SUPFAM" id="SSF81296">
    <property type="entry name" value="E set domains"/>
    <property type="match status" value="1"/>
</dbReference>
<dbReference type="InterPro" id="IPR007348">
    <property type="entry name" value="CopC_dom"/>
</dbReference>
<evidence type="ECO:0000313" key="5">
    <source>
        <dbReference type="EMBL" id="GEP60478.1"/>
    </source>
</evidence>
<feature type="domain" description="CopC" evidence="4">
    <location>
        <begin position="29"/>
        <end position="120"/>
    </location>
</feature>
<reference evidence="5 6" key="1">
    <citation type="submission" date="2019-07" db="EMBL/GenBank/DDBJ databases">
        <title>Whole genome shotgun sequence of Reyranella soli NBRC 108950.</title>
        <authorList>
            <person name="Hosoyama A."/>
            <person name="Uohara A."/>
            <person name="Ohji S."/>
            <person name="Ichikawa N."/>
        </authorList>
    </citation>
    <scope>NUCLEOTIDE SEQUENCE [LARGE SCALE GENOMIC DNA]</scope>
    <source>
        <strain evidence="5 6">NBRC 108950</strain>
    </source>
</reference>
<protein>
    <recommendedName>
        <fullName evidence="4">CopC domain-containing protein</fullName>
    </recommendedName>
</protein>
<keyword evidence="1 3" id="KW-0732">Signal</keyword>
<dbReference type="RefSeq" id="WP_147155822.1">
    <property type="nucleotide sequence ID" value="NZ_BKAJ01000166.1"/>
</dbReference>
<evidence type="ECO:0000256" key="1">
    <source>
        <dbReference type="ARBA" id="ARBA00022729"/>
    </source>
</evidence>
<sequence>MDFSTRRLALIGLFAMAFSAPAWAQDVQVMDSAPKAQAVIGEPSSSFFVRFDRPIDHIHSNLSIWRGGQLVERLQPRLQTEPNVLFARAPTLAPGEYQLRWIVRTMEGVKVIQGDIPFTVKSPP</sequence>
<accession>A0A512NNG6</accession>
<dbReference type="Proteomes" id="UP000321058">
    <property type="component" value="Unassembled WGS sequence"/>
</dbReference>
<keyword evidence="2" id="KW-0186">Copper</keyword>
<dbReference type="GO" id="GO:0042597">
    <property type="term" value="C:periplasmic space"/>
    <property type="evidence" value="ECO:0007669"/>
    <property type="project" value="InterPro"/>
</dbReference>
<keyword evidence="6" id="KW-1185">Reference proteome</keyword>
<comment type="caution">
    <text evidence="5">The sequence shown here is derived from an EMBL/GenBank/DDBJ whole genome shotgun (WGS) entry which is preliminary data.</text>
</comment>
<organism evidence="5 6">
    <name type="scientific">Reyranella soli</name>
    <dbReference type="NCBI Taxonomy" id="1230389"/>
    <lineage>
        <taxon>Bacteria</taxon>
        <taxon>Pseudomonadati</taxon>
        <taxon>Pseudomonadota</taxon>
        <taxon>Alphaproteobacteria</taxon>
        <taxon>Hyphomicrobiales</taxon>
        <taxon>Reyranellaceae</taxon>
        <taxon>Reyranella</taxon>
    </lineage>
</organism>
<dbReference type="AlphaFoldDB" id="A0A512NNG6"/>
<evidence type="ECO:0000256" key="3">
    <source>
        <dbReference type="SAM" id="SignalP"/>
    </source>
</evidence>
<dbReference type="GO" id="GO:0005507">
    <property type="term" value="F:copper ion binding"/>
    <property type="evidence" value="ECO:0007669"/>
    <property type="project" value="InterPro"/>
</dbReference>
<dbReference type="Gene3D" id="2.60.40.1220">
    <property type="match status" value="1"/>
</dbReference>
<dbReference type="GO" id="GO:0046688">
    <property type="term" value="P:response to copper ion"/>
    <property type="evidence" value="ECO:0007669"/>
    <property type="project" value="InterPro"/>
</dbReference>
<feature type="chain" id="PRO_5021790971" description="CopC domain-containing protein" evidence="3">
    <location>
        <begin position="25"/>
        <end position="124"/>
    </location>
</feature>
<dbReference type="InterPro" id="IPR014756">
    <property type="entry name" value="Ig_E-set"/>
</dbReference>
<gene>
    <name evidence="5" type="ORF">RSO01_76440</name>
</gene>
<name>A0A512NNG6_9HYPH</name>
<dbReference type="OrthoDB" id="7282415at2"/>
<evidence type="ECO:0000259" key="4">
    <source>
        <dbReference type="Pfam" id="PF04234"/>
    </source>
</evidence>
<dbReference type="Pfam" id="PF04234">
    <property type="entry name" value="CopC"/>
    <property type="match status" value="1"/>
</dbReference>